<dbReference type="InterPro" id="IPR002677">
    <property type="entry name" value="Ribosomal_bL32"/>
</dbReference>
<keyword evidence="3" id="KW-0687">Ribonucleoprotein</keyword>
<dbReference type="AlphaFoldDB" id="X1MY70"/>
<evidence type="ECO:0008006" key="6">
    <source>
        <dbReference type="Google" id="ProtNLM"/>
    </source>
</evidence>
<dbReference type="InterPro" id="IPR011332">
    <property type="entry name" value="Ribosomal_zn-bd"/>
</dbReference>
<dbReference type="GO" id="GO:0006412">
    <property type="term" value="P:translation"/>
    <property type="evidence" value="ECO:0007669"/>
    <property type="project" value="InterPro"/>
</dbReference>
<protein>
    <recommendedName>
        <fullName evidence="6">50S ribosomal protein L32</fullName>
    </recommendedName>
</protein>
<dbReference type="InterPro" id="IPR044957">
    <property type="entry name" value="Ribosomal_bL32_bact"/>
</dbReference>
<feature type="region of interest" description="Disordered" evidence="4">
    <location>
        <begin position="1"/>
        <end position="26"/>
    </location>
</feature>
<gene>
    <name evidence="5" type="ORF">S06H3_29177</name>
</gene>
<dbReference type="HAMAP" id="MF_00340">
    <property type="entry name" value="Ribosomal_bL32"/>
    <property type="match status" value="1"/>
</dbReference>
<evidence type="ECO:0000256" key="2">
    <source>
        <dbReference type="ARBA" id="ARBA00022980"/>
    </source>
</evidence>
<keyword evidence="2" id="KW-0689">Ribosomal protein</keyword>
<dbReference type="PANTHER" id="PTHR35534:SF1">
    <property type="entry name" value="LARGE RIBOSOMAL SUBUNIT PROTEIN BL32"/>
    <property type="match status" value="1"/>
</dbReference>
<organism evidence="5">
    <name type="scientific">marine sediment metagenome</name>
    <dbReference type="NCBI Taxonomy" id="412755"/>
    <lineage>
        <taxon>unclassified sequences</taxon>
        <taxon>metagenomes</taxon>
        <taxon>ecological metagenomes</taxon>
    </lineage>
</organism>
<evidence type="ECO:0000313" key="5">
    <source>
        <dbReference type="EMBL" id="GAI19595.1"/>
    </source>
</evidence>
<evidence type="ECO:0000256" key="4">
    <source>
        <dbReference type="SAM" id="MobiDB-lite"/>
    </source>
</evidence>
<comment type="caution">
    <text evidence="5">The sequence shown here is derived from an EMBL/GenBank/DDBJ whole genome shotgun (WGS) entry which is preliminary data.</text>
</comment>
<dbReference type="EMBL" id="BARV01017083">
    <property type="protein sequence ID" value="GAI19595.1"/>
    <property type="molecule type" value="Genomic_DNA"/>
</dbReference>
<reference evidence="5" key="1">
    <citation type="journal article" date="2014" name="Front. Microbiol.">
        <title>High frequency of phylogenetically diverse reductive dehalogenase-homologous genes in deep subseafloor sedimentary metagenomes.</title>
        <authorList>
            <person name="Kawai M."/>
            <person name="Futagami T."/>
            <person name="Toyoda A."/>
            <person name="Takaki Y."/>
            <person name="Nishi S."/>
            <person name="Hori S."/>
            <person name="Arai W."/>
            <person name="Tsubouchi T."/>
            <person name="Morono Y."/>
            <person name="Uchiyama I."/>
            <person name="Ito T."/>
            <person name="Fujiyama A."/>
            <person name="Inagaki F."/>
            <person name="Takami H."/>
        </authorList>
    </citation>
    <scope>NUCLEOTIDE SEQUENCE</scope>
    <source>
        <strain evidence="5">Expedition CK06-06</strain>
    </source>
</reference>
<dbReference type="GO" id="GO:0003735">
    <property type="term" value="F:structural constituent of ribosome"/>
    <property type="evidence" value="ECO:0007669"/>
    <property type="project" value="InterPro"/>
</dbReference>
<comment type="similarity">
    <text evidence="1">Belongs to the bacterial ribosomal protein bL32 family.</text>
</comment>
<dbReference type="SUPFAM" id="SSF57829">
    <property type="entry name" value="Zn-binding ribosomal proteins"/>
    <property type="match status" value="1"/>
</dbReference>
<evidence type="ECO:0000256" key="1">
    <source>
        <dbReference type="ARBA" id="ARBA00008560"/>
    </source>
</evidence>
<accession>X1MY70</accession>
<name>X1MY70_9ZZZZ</name>
<dbReference type="GO" id="GO:0015934">
    <property type="term" value="C:large ribosomal subunit"/>
    <property type="evidence" value="ECO:0007669"/>
    <property type="project" value="InterPro"/>
</dbReference>
<dbReference type="Pfam" id="PF01783">
    <property type="entry name" value="Ribosomal_L32p"/>
    <property type="match status" value="1"/>
</dbReference>
<evidence type="ECO:0000256" key="3">
    <source>
        <dbReference type="ARBA" id="ARBA00023274"/>
    </source>
</evidence>
<sequence length="66" mass="7297">MGALPKRKYAKARQGKRRSHLKLSPPPLDYCPQCHSPKLSHHVCPTCGSYAGREVIEIASPKKASK</sequence>
<proteinExistence type="inferred from homology"/>
<feature type="compositionally biased region" description="Basic residues" evidence="4">
    <location>
        <begin position="1"/>
        <end position="21"/>
    </location>
</feature>
<dbReference type="NCBIfam" id="TIGR01031">
    <property type="entry name" value="rpmF_bact"/>
    <property type="match status" value="1"/>
</dbReference>
<dbReference type="PANTHER" id="PTHR35534">
    <property type="entry name" value="50S RIBOSOMAL PROTEIN L32"/>
    <property type="match status" value="1"/>
</dbReference>